<dbReference type="RefSeq" id="WP_309905585.1">
    <property type="nucleotide sequence ID" value="NZ_JAVDRF010000011.1"/>
</dbReference>
<accession>A0ABU1NJI4</accession>
<proteinExistence type="predicted"/>
<dbReference type="EMBL" id="JAVDRF010000011">
    <property type="protein sequence ID" value="MDR6538623.1"/>
    <property type="molecule type" value="Genomic_DNA"/>
</dbReference>
<reference evidence="2 3" key="1">
    <citation type="submission" date="2023-07" db="EMBL/GenBank/DDBJ databases">
        <title>Sorghum-associated microbial communities from plants grown in Nebraska, USA.</title>
        <authorList>
            <person name="Schachtman D."/>
        </authorList>
    </citation>
    <scope>NUCLEOTIDE SEQUENCE [LARGE SCALE GENOMIC DNA]</scope>
    <source>
        <strain evidence="2 3">DS1781</strain>
    </source>
</reference>
<evidence type="ECO:0000259" key="1">
    <source>
        <dbReference type="Pfam" id="PF00696"/>
    </source>
</evidence>
<dbReference type="InterPro" id="IPR036393">
    <property type="entry name" value="AceGlu_kinase-like_sf"/>
</dbReference>
<evidence type="ECO:0000313" key="2">
    <source>
        <dbReference type="EMBL" id="MDR6538623.1"/>
    </source>
</evidence>
<comment type="caution">
    <text evidence="2">The sequence shown here is derived from an EMBL/GenBank/DDBJ whole genome shotgun (WGS) entry which is preliminary data.</text>
</comment>
<dbReference type="Gene3D" id="3.40.1160.10">
    <property type="entry name" value="Acetylglutamate kinase-like"/>
    <property type="match status" value="1"/>
</dbReference>
<name>A0ABU1NJI4_9BURK</name>
<organism evidence="2 3">
    <name type="scientific">Variovorax soli</name>
    <dbReference type="NCBI Taxonomy" id="376815"/>
    <lineage>
        <taxon>Bacteria</taxon>
        <taxon>Pseudomonadati</taxon>
        <taxon>Pseudomonadota</taxon>
        <taxon>Betaproteobacteria</taxon>
        <taxon>Burkholderiales</taxon>
        <taxon>Comamonadaceae</taxon>
        <taxon>Variovorax</taxon>
    </lineage>
</organism>
<dbReference type="Pfam" id="PF00696">
    <property type="entry name" value="AA_kinase"/>
    <property type="match status" value="1"/>
</dbReference>
<dbReference type="InterPro" id="IPR001048">
    <property type="entry name" value="Asp/Glu/Uridylate_kinase"/>
</dbReference>
<dbReference type="SUPFAM" id="SSF53633">
    <property type="entry name" value="Carbamate kinase-like"/>
    <property type="match status" value="1"/>
</dbReference>
<evidence type="ECO:0000313" key="3">
    <source>
        <dbReference type="Proteomes" id="UP001184230"/>
    </source>
</evidence>
<feature type="domain" description="Aspartate/glutamate/uridylate kinase" evidence="1">
    <location>
        <begin position="2"/>
        <end position="141"/>
    </location>
</feature>
<dbReference type="Proteomes" id="UP001184230">
    <property type="component" value="Unassembled WGS sequence"/>
</dbReference>
<sequence>MWVVKIGGSLCTEPVLLQWLDLLTQVGGGRVTIVCGGGSFADEVRRVQAHWQFDDLAAHNMAVLAMAQTAYQLHALNPALRLATRRTEIPALLHQGKTALWLPLELRRDKPDARTSWEATSDTIALDLAKHLNAEQLVMVKSCTIDPQLTLADLSDAGVLDRQFAEQADGAAFPITLLHKNQVGAMRALLLGADYAGR</sequence>
<protein>
    <submittedName>
        <fullName evidence="2">Aspartokinase-like uncharacterized kinase</fullName>
    </submittedName>
</protein>
<gene>
    <name evidence="2" type="ORF">J2739_004416</name>
</gene>
<keyword evidence="3" id="KW-1185">Reference proteome</keyword>